<sequence length="477" mass="51538">MSALYRPCDACSQANIAPDDLHSKCFSCLGPVHAAMALTAQVSCAFCPLLSPEEKRRRVDFFQGPALAPPPVDDVPSELQTLELFAPGFQSGDSDLAELTDEETASMTEALNEALEPALDVLSGNAPPGHEYSAGPSLTAIRALLLELPAIVQAAASNNGLEVPVPAPPRANLFSGRFGASQARCSDPVFPLFPSAMEFWTASYPEPSRLKAPVSAFVPITKAQGFTDNGFPAVPPLEPDLVSLLGAKAKMVGHRIVPVSRYDQADARFTDRAHQCAAQSGAASSNIALLASSVTHLVENTDIPEETKDLICKTTDTILNLSAVNLICASRIAVWQIMVQRNMWLCSLTSAPEQLQKNMLDGPISPDALFGAQFRSAIESAQKTAELSATVRDLVQPPANRRYVAKSRSYDDRRAQRSRQRRQNGPEPYRRQPPPPATAAVAASRPASSFQQRRRNRPPATGWQAPNQEQTPRRPTQ</sequence>
<evidence type="ECO:0000313" key="2">
    <source>
        <dbReference type="EMBL" id="SBP07503.1"/>
    </source>
</evidence>
<feature type="compositionally biased region" description="Low complexity" evidence="1">
    <location>
        <begin position="438"/>
        <end position="449"/>
    </location>
</feature>
<dbReference type="AlphaFoldDB" id="A0A1A7WP31"/>
<feature type="compositionally biased region" description="Polar residues" evidence="1">
    <location>
        <begin position="464"/>
        <end position="477"/>
    </location>
</feature>
<name>A0A1A7WP31_9TELE</name>
<evidence type="ECO:0000256" key="1">
    <source>
        <dbReference type="SAM" id="MobiDB-lite"/>
    </source>
</evidence>
<proteinExistence type="predicted"/>
<protein>
    <submittedName>
        <fullName evidence="2">Uncharacterized protein</fullName>
    </submittedName>
</protein>
<reference evidence="2" key="2">
    <citation type="submission" date="2016-06" db="EMBL/GenBank/DDBJ databases">
        <title>The genome of a short-lived fish provides insights into sex chromosome evolution and the genetic control of aging.</title>
        <authorList>
            <person name="Reichwald K."/>
            <person name="Felder M."/>
            <person name="Petzold A."/>
            <person name="Koch P."/>
            <person name="Groth M."/>
            <person name="Platzer M."/>
        </authorList>
    </citation>
    <scope>NUCLEOTIDE SEQUENCE</scope>
    <source>
        <tissue evidence="2">Brain</tissue>
    </source>
</reference>
<gene>
    <name evidence="2" type="primary">Nfu_g_1_005369</name>
</gene>
<dbReference type="EMBL" id="HADW01006103">
    <property type="protein sequence ID" value="SBP07503.1"/>
    <property type="molecule type" value="Transcribed_RNA"/>
</dbReference>
<organism evidence="2">
    <name type="scientific">Iconisemion striatum</name>
    <dbReference type="NCBI Taxonomy" id="60296"/>
    <lineage>
        <taxon>Eukaryota</taxon>
        <taxon>Metazoa</taxon>
        <taxon>Chordata</taxon>
        <taxon>Craniata</taxon>
        <taxon>Vertebrata</taxon>
        <taxon>Euteleostomi</taxon>
        <taxon>Actinopterygii</taxon>
        <taxon>Neopterygii</taxon>
        <taxon>Teleostei</taxon>
        <taxon>Neoteleostei</taxon>
        <taxon>Acanthomorphata</taxon>
        <taxon>Ovalentaria</taxon>
        <taxon>Atherinomorphae</taxon>
        <taxon>Cyprinodontiformes</taxon>
        <taxon>Nothobranchiidae</taxon>
        <taxon>Iconisemion</taxon>
    </lineage>
</organism>
<reference evidence="2" key="1">
    <citation type="submission" date="2016-05" db="EMBL/GenBank/DDBJ databases">
        <authorList>
            <person name="Lavstsen T."/>
            <person name="Jespersen J.S."/>
        </authorList>
    </citation>
    <scope>NUCLEOTIDE SEQUENCE</scope>
    <source>
        <tissue evidence="2">Brain</tissue>
    </source>
</reference>
<accession>A0A1A7WP31</accession>
<feature type="region of interest" description="Disordered" evidence="1">
    <location>
        <begin position="398"/>
        <end position="477"/>
    </location>
</feature>